<dbReference type="CDD" id="cd00082">
    <property type="entry name" value="HisKA"/>
    <property type="match status" value="1"/>
</dbReference>
<keyword evidence="7" id="KW-0067">ATP-binding</keyword>
<dbReference type="Gene3D" id="3.30.565.10">
    <property type="entry name" value="Histidine kinase-like ATPase, C-terminal domain"/>
    <property type="match status" value="1"/>
</dbReference>
<dbReference type="SUPFAM" id="SSF47384">
    <property type="entry name" value="Homodimeric domain of signal transducing histidine kinase"/>
    <property type="match status" value="1"/>
</dbReference>
<dbReference type="InterPro" id="IPR005467">
    <property type="entry name" value="His_kinase_dom"/>
</dbReference>
<keyword evidence="9" id="KW-0472">Membrane</keyword>
<dbReference type="Pfam" id="PF00512">
    <property type="entry name" value="HisKA"/>
    <property type="match status" value="1"/>
</dbReference>
<evidence type="ECO:0000256" key="2">
    <source>
        <dbReference type="ARBA" id="ARBA00012438"/>
    </source>
</evidence>
<sequence length="488" mass="51687">MTRWPLHLRLALAMGLVMAGLALALLAVVHAGNGRAAQETAQRMNLGLAAYIGQHLPAPLLDDQGQVQQPVVNLLASHVMAINPAVEVYLLGPDGQVRAHALGVPTTDDPLGRRVDVQAVAALLAVGGQAAALPVLGDDPRRPGQRVPVSVAPLPAPGEGYLYVVLQGQAQRSVAAQVAPSLAGRELAAAFALVAVCAALVAYVLLHALTRPLRRLATQVQDIRTDGTPGQEAPNEVAMLEAAVAALTRRVDAQFQQLQQADQRRRDLVSGLSHDLRTPLAALRGQLESLLIEDPATGTPDRTARLHTALRQSERLRRLIDQLFELARLDDPQVQPRCEAFCLAELLQDVVQGLQPVARARGVALALAAESHGPAPVWADLGLVERLLQNLLDNALRCTPPGGQVTLGLQADGARQRVSVTDTGGGIAPDDLPRIFERHWRGSGPQAGSAGLGLAIVRRILDLHGSHVAVRSQPGVGTCIEFDLPTRA</sequence>
<dbReference type="SUPFAM" id="SSF55874">
    <property type="entry name" value="ATPase domain of HSP90 chaperone/DNA topoisomerase II/histidine kinase"/>
    <property type="match status" value="1"/>
</dbReference>
<proteinExistence type="predicted"/>
<keyword evidence="3" id="KW-0597">Phosphoprotein</keyword>
<dbReference type="InterPro" id="IPR050351">
    <property type="entry name" value="BphY/WalK/GraS-like"/>
</dbReference>
<evidence type="ECO:0000256" key="6">
    <source>
        <dbReference type="ARBA" id="ARBA00022777"/>
    </source>
</evidence>
<comment type="catalytic activity">
    <reaction evidence="1">
        <text>ATP + protein L-histidine = ADP + protein N-phospho-L-histidine.</text>
        <dbReference type="EC" id="2.7.13.3"/>
    </reaction>
</comment>
<keyword evidence="5" id="KW-0547">Nucleotide-binding</keyword>
<feature type="transmembrane region" description="Helical" evidence="9">
    <location>
        <begin position="187"/>
        <end position="206"/>
    </location>
</feature>
<dbReference type="SMART" id="SM00387">
    <property type="entry name" value="HATPase_c"/>
    <property type="match status" value="1"/>
</dbReference>
<dbReference type="InterPro" id="IPR036097">
    <property type="entry name" value="HisK_dim/P_sf"/>
</dbReference>
<accession>A0ABY4S3L5</accession>
<dbReference type="RefSeq" id="WP_250195279.1">
    <property type="nucleotide sequence ID" value="NZ_CP097635.1"/>
</dbReference>
<evidence type="ECO:0000256" key="7">
    <source>
        <dbReference type="ARBA" id="ARBA00022840"/>
    </source>
</evidence>
<keyword evidence="9" id="KW-1133">Transmembrane helix</keyword>
<organism evidence="11 12">
    <name type="scientific">Aquincola tertiaricarbonis</name>
    <dbReference type="NCBI Taxonomy" id="391953"/>
    <lineage>
        <taxon>Bacteria</taxon>
        <taxon>Pseudomonadati</taxon>
        <taxon>Pseudomonadota</taxon>
        <taxon>Betaproteobacteria</taxon>
        <taxon>Burkholderiales</taxon>
        <taxon>Sphaerotilaceae</taxon>
        <taxon>Aquincola</taxon>
    </lineage>
</organism>
<dbReference type="EMBL" id="CP097635">
    <property type="protein sequence ID" value="URI07014.1"/>
    <property type="molecule type" value="Genomic_DNA"/>
</dbReference>
<evidence type="ECO:0000256" key="3">
    <source>
        <dbReference type="ARBA" id="ARBA00022553"/>
    </source>
</evidence>
<dbReference type="InterPro" id="IPR003661">
    <property type="entry name" value="HisK_dim/P_dom"/>
</dbReference>
<keyword evidence="6 11" id="KW-0418">Kinase</keyword>
<keyword evidence="8" id="KW-0902">Two-component regulatory system</keyword>
<dbReference type="SMART" id="SM00388">
    <property type="entry name" value="HisKA"/>
    <property type="match status" value="1"/>
</dbReference>
<protein>
    <recommendedName>
        <fullName evidence="2">histidine kinase</fullName>
        <ecNumber evidence="2">2.7.13.3</ecNumber>
    </recommendedName>
</protein>
<dbReference type="PRINTS" id="PR00344">
    <property type="entry name" value="BCTRLSENSOR"/>
</dbReference>
<evidence type="ECO:0000313" key="11">
    <source>
        <dbReference type="EMBL" id="URI07014.1"/>
    </source>
</evidence>
<dbReference type="GO" id="GO:0016301">
    <property type="term" value="F:kinase activity"/>
    <property type="evidence" value="ECO:0007669"/>
    <property type="project" value="UniProtKB-KW"/>
</dbReference>
<evidence type="ECO:0000256" key="8">
    <source>
        <dbReference type="ARBA" id="ARBA00023012"/>
    </source>
</evidence>
<keyword evidence="9" id="KW-0812">Transmembrane</keyword>
<dbReference type="InterPro" id="IPR003594">
    <property type="entry name" value="HATPase_dom"/>
</dbReference>
<keyword evidence="4" id="KW-0808">Transferase</keyword>
<dbReference type="EC" id="2.7.13.3" evidence="2"/>
<dbReference type="Pfam" id="PF02518">
    <property type="entry name" value="HATPase_c"/>
    <property type="match status" value="1"/>
</dbReference>
<evidence type="ECO:0000313" key="12">
    <source>
        <dbReference type="Proteomes" id="UP001056201"/>
    </source>
</evidence>
<keyword evidence="12" id="KW-1185">Reference proteome</keyword>
<reference evidence="11" key="1">
    <citation type="submission" date="2022-05" db="EMBL/GenBank/DDBJ databases">
        <title>An RpoN-dependent PEP-CTERM gene is involved in floc formation of an Aquincola tertiaricarbonis strain.</title>
        <authorList>
            <person name="Qiu D."/>
            <person name="Xia M."/>
        </authorList>
    </citation>
    <scope>NUCLEOTIDE SEQUENCE</scope>
    <source>
        <strain evidence="11">RN12</strain>
    </source>
</reference>
<dbReference type="PANTHER" id="PTHR42878">
    <property type="entry name" value="TWO-COMPONENT HISTIDINE KINASE"/>
    <property type="match status" value="1"/>
</dbReference>
<evidence type="ECO:0000256" key="4">
    <source>
        <dbReference type="ARBA" id="ARBA00022679"/>
    </source>
</evidence>
<gene>
    <name evidence="11" type="ORF">MW290_14075</name>
</gene>
<dbReference type="PROSITE" id="PS50109">
    <property type="entry name" value="HIS_KIN"/>
    <property type="match status" value="1"/>
</dbReference>
<evidence type="ECO:0000256" key="9">
    <source>
        <dbReference type="SAM" id="Phobius"/>
    </source>
</evidence>
<evidence type="ECO:0000259" key="10">
    <source>
        <dbReference type="PROSITE" id="PS50109"/>
    </source>
</evidence>
<dbReference type="InterPro" id="IPR004358">
    <property type="entry name" value="Sig_transdc_His_kin-like_C"/>
</dbReference>
<evidence type="ECO:0000256" key="5">
    <source>
        <dbReference type="ARBA" id="ARBA00022741"/>
    </source>
</evidence>
<dbReference type="InterPro" id="IPR036890">
    <property type="entry name" value="HATPase_C_sf"/>
</dbReference>
<feature type="domain" description="Histidine kinase" evidence="10">
    <location>
        <begin position="271"/>
        <end position="488"/>
    </location>
</feature>
<dbReference type="Gene3D" id="1.10.287.130">
    <property type="match status" value="1"/>
</dbReference>
<dbReference type="PANTHER" id="PTHR42878:SF7">
    <property type="entry name" value="SENSOR HISTIDINE KINASE GLRK"/>
    <property type="match status" value="1"/>
</dbReference>
<evidence type="ECO:0000256" key="1">
    <source>
        <dbReference type="ARBA" id="ARBA00000085"/>
    </source>
</evidence>
<name>A0ABY4S3L5_AQUTE</name>
<dbReference type="Proteomes" id="UP001056201">
    <property type="component" value="Chromosome 1"/>
</dbReference>